<dbReference type="RefSeq" id="WP_087139442.1">
    <property type="nucleotide sequence ID" value="NZ_FUIE01000020.1"/>
</dbReference>
<evidence type="ECO:0000313" key="3">
    <source>
        <dbReference type="Proteomes" id="UP000195766"/>
    </source>
</evidence>
<dbReference type="AlphaFoldDB" id="A0A1R4FCP4"/>
<feature type="transmembrane region" description="Helical" evidence="1">
    <location>
        <begin position="12"/>
        <end position="31"/>
    </location>
</feature>
<keyword evidence="1" id="KW-1133">Transmembrane helix</keyword>
<keyword evidence="1" id="KW-0812">Transmembrane</keyword>
<accession>A0A1R4FCP4</accession>
<evidence type="ECO:0000256" key="1">
    <source>
        <dbReference type="SAM" id="Phobius"/>
    </source>
</evidence>
<reference evidence="2 3" key="1">
    <citation type="submission" date="2017-02" db="EMBL/GenBank/DDBJ databases">
        <authorList>
            <person name="Peterson S.W."/>
        </authorList>
    </citation>
    <scope>NUCLEOTIDE SEQUENCE [LARGE SCALE GENOMIC DNA]</scope>
    <source>
        <strain evidence="2 3">3F5N</strain>
    </source>
</reference>
<protein>
    <submittedName>
        <fullName evidence="2">Uncharacterized protein</fullName>
    </submittedName>
</protein>
<proteinExistence type="predicted"/>
<organism evidence="2 3">
    <name type="scientific">Brevundimonas diminuta 3F5N</name>
    <dbReference type="NCBI Taxonomy" id="1255603"/>
    <lineage>
        <taxon>Bacteria</taxon>
        <taxon>Pseudomonadati</taxon>
        <taxon>Pseudomonadota</taxon>
        <taxon>Alphaproteobacteria</taxon>
        <taxon>Caulobacterales</taxon>
        <taxon>Caulobacteraceae</taxon>
        <taxon>Brevundimonas</taxon>
    </lineage>
</organism>
<keyword evidence="1" id="KW-0472">Membrane</keyword>
<name>A0A1R4FCP4_BREDI</name>
<dbReference type="EMBL" id="FUIE01000020">
    <property type="protein sequence ID" value="SJM53552.1"/>
    <property type="molecule type" value="Genomic_DNA"/>
</dbReference>
<evidence type="ECO:0000313" key="2">
    <source>
        <dbReference type="EMBL" id="SJM53552.1"/>
    </source>
</evidence>
<sequence>MRTLNAPLYNLTWLDFVIAAVVLAAALAVVWRLHGPLRRRGVGTSYVSWLDERLTKLERAVRNKNAQP</sequence>
<dbReference type="Proteomes" id="UP000195766">
    <property type="component" value="Unassembled WGS sequence"/>
</dbReference>
<gene>
    <name evidence="2" type="ORF">FM111_03915</name>
</gene>